<dbReference type="Pfam" id="PF01177">
    <property type="entry name" value="Asp_Glu_race"/>
    <property type="match status" value="1"/>
</dbReference>
<dbReference type="AlphaFoldDB" id="A0A953T1N3"/>
<comment type="catalytic activity">
    <reaction evidence="5">
        <text>D-5-benzylhydantoin = L-5-benzylhydantoin</text>
        <dbReference type="Rhea" id="RHEA:83991"/>
        <dbReference type="ChEBI" id="CHEBI:176864"/>
        <dbReference type="ChEBI" id="CHEBI:233540"/>
    </reaction>
</comment>
<dbReference type="InterPro" id="IPR015942">
    <property type="entry name" value="Asp/Glu/hydantoin_racemase"/>
</dbReference>
<evidence type="ECO:0000256" key="2">
    <source>
        <dbReference type="ARBA" id="ARBA00051635"/>
    </source>
</evidence>
<evidence type="ECO:0000256" key="5">
    <source>
        <dbReference type="ARBA" id="ARBA00093199"/>
    </source>
</evidence>
<dbReference type="GO" id="GO:0047661">
    <property type="term" value="F:amino-acid racemase activity"/>
    <property type="evidence" value="ECO:0007669"/>
    <property type="project" value="InterPro"/>
</dbReference>
<dbReference type="GO" id="GO:0036348">
    <property type="term" value="F:hydantoin racemase activity"/>
    <property type="evidence" value="ECO:0007669"/>
    <property type="project" value="UniProtKB-EC"/>
</dbReference>
<dbReference type="Proteomes" id="UP000739565">
    <property type="component" value="Unassembled WGS sequence"/>
</dbReference>
<name>A0A953T1N3_9BURK</name>
<keyword evidence="8" id="KW-1185">Reference proteome</keyword>
<gene>
    <name evidence="7" type="ORF">KZZ10_02425</name>
</gene>
<sequence>MKLLLINPNTSSPMTHAIAQGAKAVAAPTTEIVAVQPSFGPLSIEGHYDEAFAAAGVAEQLRLAQESGANPAPDAVVIACFGDPGLEAAREITRAPVLGIAEAGFHAASMLATGFSVVTTMTRTCIIAERLVQRYGFEHQCRGVHGTDIAVLDLEDAGSTVIDQIEQTAREALSRDRSGAIVLGCAGMTTLCQTLTERLGVPVIDGVAVAVKFAEALAALGLGTSKHGDYATPLPKVYTGWASPFGWPKR</sequence>
<proteinExistence type="inferred from homology"/>
<dbReference type="PANTHER" id="PTHR28047:SF5">
    <property type="entry name" value="PROTEIN DCG1"/>
    <property type="match status" value="1"/>
</dbReference>
<evidence type="ECO:0000256" key="6">
    <source>
        <dbReference type="ARBA" id="ARBA00093234"/>
    </source>
</evidence>
<comment type="similarity">
    <text evidence="1">Belongs to the HyuE racemase family.</text>
</comment>
<evidence type="ECO:0000256" key="3">
    <source>
        <dbReference type="ARBA" id="ARBA00066406"/>
    </source>
</evidence>
<evidence type="ECO:0000256" key="1">
    <source>
        <dbReference type="ARBA" id="ARBA00038414"/>
    </source>
</evidence>
<protein>
    <recommendedName>
        <fullName evidence="4">Hydantoin racemase</fullName>
        <ecNumber evidence="3">5.1.99.5</ecNumber>
    </recommendedName>
</protein>
<evidence type="ECO:0000313" key="7">
    <source>
        <dbReference type="EMBL" id="MBZ1349490.1"/>
    </source>
</evidence>
<dbReference type="PANTHER" id="PTHR28047">
    <property type="entry name" value="PROTEIN DCG1"/>
    <property type="match status" value="1"/>
</dbReference>
<dbReference type="InterPro" id="IPR053714">
    <property type="entry name" value="Iso_Racemase_Enz_sf"/>
</dbReference>
<evidence type="ECO:0000313" key="8">
    <source>
        <dbReference type="Proteomes" id="UP000739565"/>
    </source>
</evidence>
<dbReference type="FunFam" id="3.40.50.12500:FF:000001">
    <property type="entry name" value="Putative hydantoin racemase"/>
    <property type="match status" value="1"/>
</dbReference>
<comment type="caution">
    <text evidence="7">The sequence shown here is derived from an EMBL/GenBank/DDBJ whole genome shotgun (WGS) entry which is preliminary data.</text>
</comment>
<accession>A0A953T1N3</accession>
<evidence type="ECO:0000256" key="4">
    <source>
        <dbReference type="ARBA" id="ARBA00067972"/>
    </source>
</evidence>
<reference evidence="7" key="1">
    <citation type="submission" date="2021-07" db="EMBL/GenBank/DDBJ databases">
        <title>New genus and species of the family Alcaligenaceae.</title>
        <authorList>
            <person name="Hahn M.W."/>
        </authorList>
    </citation>
    <scope>NUCLEOTIDE SEQUENCE</scope>
    <source>
        <strain evidence="7">LF4-65</strain>
    </source>
</reference>
<dbReference type="EC" id="5.1.99.5" evidence="3"/>
<organism evidence="7 8">
    <name type="scientific">Zwartia hollandica</name>
    <dbReference type="NCBI Taxonomy" id="324606"/>
    <lineage>
        <taxon>Bacteria</taxon>
        <taxon>Pseudomonadati</taxon>
        <taxon>Pseudomonadota</taxon>
        <taxon>Betaproteobacteria</taxon>
        <taxon>Burkholderiales</taxon>
        <taxon>Alcaligenaceae</taxon>
        <taxon>Zwartia</taxon>
    </lineage>
</organism>
<dbReference type="Gene3D" id="3.40.50.12500">
    <property type="match status" value="1"/>
</dbReference>
<comment type="catalytic activity">
    <reaction evidence="2">
        <text>a D-5-monosubstituted hydantoin = a L-5-monosubstituted hydantoin</text>
        <dbReference type="Rhea" id="RHEA:46624"/>
        <dbReference type="ChEBI" id="CHEBI:86339"/>
        <dbReference type="ChEBI" id="CHEBI:86340"/>
        <dbReference type="EC" id="5.1.99.5"/>
    </reaction>
</comment>
<dbReference type="EMBL" id="JAHXRI010000004">
    <property type="protein sequence ID" value="MBZ1349490.1"/>
    <property type="molecule type" value="Genomic_DNA"/>
</dbReference>
<dbReference type="RefSeq" id="WP_259659911.1">
    <property type="nucleotide sequence ID" value="NZ_JAHXRI010000004.1"/>
</dbReference>
<dbReference type="InterPro" id="IPR052186">
    <property type="entry name" value="Hydantoin_racemase-like"/>
</dbReference>
<comment type="catalytic activity">
    <reaction evidence="6">
        <text>D-5-isobutylhydantoin = L-5-isobutylhydantoin</text>
        <dbReference type="Rhea" id="RHEA:84231"/>
        <dbReference type="ChEBI" id="CHEBI:233609"/>
        <dbReference type="ChEBI" id="CHEBI:233610"/>
    </reaction>
</comment>